<dbReference type="EMBL" id="MUYA01000003">
    <property type="protein sequence ID" value="OOS00331.1"/>
    <property type="molecule type" value="Genomic_DNA"/>
</dbReference>
<proteinExistence type="inferred from homology"/>
<organism evidence="11 12">
    <name type="scientific">Haemophilus paracuniculus</name>
    <dbReference type="NCBI Taxonomy" id="734"/>
    <lineage>
        <taxon>Bacteria</taxon>
        <taxon>Pseudomonadati</taxon>
        <taxon>Pseudomonadota</taxon>
        <taxon>Gammaproteobacteria</taxon>
        <taxon>Pasteurellales</taxon>
        <taxon>Pasteurellaceae</taxon>
        <taxon>Haemophilus</taxon>
    </lineage>
</organism>
<keyword evidence="8 9" id="KW-0012">Acyltransferase</keyword>
<keyword evidence="6 9" id="KW-1133">Transmembrane helix</keyword>
<comment type="similarity">
    <text evidence="2 9">Belongs to the CN hydrolase family. Apolipoprotein N-acyltransferase subfamily.</text>
</comment>
<comment type="pathway">
    <text evidence="9">Protein modification; lipoprotein biosynthesis (N-acyl transfer).</text>
</comment>
<dbReference type="GO" id="GO:0005886">
    <property type="term" value="C:plasma membrane"/>
    <property type="evidence" value="ECO:0007669"/>
    <property type="project" value="UniProtKB-SubCell"/>
</dbReference>
<accession>A0A1T0AV41</accession>
<comment type="function">
    <text evidence="9">Catalyzes the phospholipid dependent N-acylation of the N-terminal cysteine of apolipoprotein, the last step in lipoprotein maturation.</text>
</comment>
<dbReference type="PANTHER" id="PTHR38686">
    <property type="entry name" value="APOLIPOPROTEIN N-ACYLTRANSFERASE"/>
    <property type="match status" value="1"/>
</dbReference>
<dbReference type="InterPro" id="IPR003010">
    <property type="entry name" value="C-N_Hydrolase"/>
</dbReference>
<dbReference type="EC" id="2.3.1.269" evidence="9"/>
<feature type="transmembrane region" description="Helical" evidence="9">
    <location>
        <begin position="157"/>
        <end position="181"/>
    </location>
</feature>
<feature type="transmembrane region" description="Helical" evidence="9">
    <location>
        <begin position="119"/>
        <end position="137"/>
    </location>
</feature>
<dbReference type="Gene3D" id="3.60.110.10">
    <property type="entry name" value="Carbon-nitrogen hydrolase"/>
    <property type="match status" value="1"/>
</dbReference>
<protein>
    <recommendedName>
        <fullName evidence="9">Apolipoprotein N-acyltransferase</fullName>
        <shortName evidence="9">ALP N-acyltransferase</shortName>
        <ecNumber evidence="9">2.3.1.269</ecNumber>
    </recommendedName>
</protein>
<evidence type="ECO:0000256" key="6">
    <source>
        <dbReference type="ARBA" id="ARBA00022989"/>
    </source>
</evidence>
<evidence type="ECO:0000256" key="7">
    <source>
        <dbReference type="ARBA" id="ARBA00023136"/>
    </source>
</evidence>
<dbReference type="CDD" id="cd07571">
    <property type="entry name" value="ALP_N-acyl_transferase"/>
    <property type="match status" value="1"/>
</dbReference>
<dbReference type="PROSITE" id="PS50263">
    <property type="entry name" value="CN_HYDROLASE"/>
    <property type="match status" value="1"/>
</dbReference>
<evidence type="ECO:0000256" key="2">
    <source>
        <dbReference type="ARBA" id="ARBA00010065"/>
    </source>
</evidence>
<feature type="transmembrane region" description="Helical" evidence="9">
    <location>
        <begin position="7"/>
        <end position="26"/>
    </location>
</feature>
<gene>
    <name evidence="9" type="primary">lnt</name>
    <name evidence="11" type="ORF">B0187_02265</name>
</gene>
<keyword evidence="3 9" id="KW-1003">Cell membrane</keyword>
<name>A0A1T0AV41_9PAST</name>
<dbReference type="GO" id="GO:0042158">
    <property type="term" value="P:lipoprotein biosynthetic process"/>
    <property type="evidence" value="ECO:0007669"/>
    <property type="project" value="UniProtKB-UniRule"/>
</dbReference>
<keyword evidence="11" id="KW-0449">Lipoprotein</keyword>
<feature type="transmembrane region" description="Helical" evidence="9">
    <location>
        <begin position="32"/>
        <end position="48"/>
    </location>
</feature>
<comment type="catalytic activity">
    <reaction evidence="9">
        <text>N-terminal S-1,2-diacyl-sn-glyceryl-L-cysteinyl-[lipoprotein] + a glycerophospholipid = N-acyl-S-1,2-diacyl-sn-glyceryl-L-cysteinyl-[lipoprotein] + a 2-acyl-sn-glycero-3-phospholipid + H(+)</text>
        <dbReference type="Rhea" id="RHEA:48228"/>
        <dbReference type="Rhea" id="RHEA-COMP:14681"/>
        <dbReference type="Rhea" id="RHEA-COMP:14684"/>
        <dbReference type="ChEBI" id="CHEBI:15378"/>
        <dbReference type="ChEBI" id="CHEBI:136912"/>
        <dbReference type="ChEBI" id="CHEBI:140656"/>
        <dbReference type="ChEBI" id="CHEBI:140657"/>
        <dbReference type="ChEBI" id="CHEBI:140660"/>
        <dbReference type="EC" id="2.3.1.269"/>
    </reaction>
</comment>
<keyword evidence="7 9" id="KW-0472">Membrane</keyword>
<feature type="transmembrane region" description="Helical" evidence="9">
    <location>
        <begin position="193"/>
        <end position="211"/>
    </location>
</feature>
<evidence type="ECO:0000256" key="9">
    <source>
        <dbReference type="HAMAP-Rule" id="MF_01148"/>
    </source>
</evidence>
<keyword evidence="5 9" id="KW-0812">Transmembrane</keyword>
<sequence>MKQSKIFQNLTPCIVGLITGGLGVLAYSPFDLWAFSYLSVAGLIWVATRPTRKTAMWGTFAWSIAYFCFGISWIHVSMIQFGDVPLLVSYLAVFGLACYLSLYNLLFTFISHRFGLKNPFVLASLFTFTEYLRGWVFTGFPWLQFGYSQIDSPFANIAPIFGVEGVTFFVVVASGYLLRIFTQSAQHSTQWRTALATFVIVIATGFGSRFVQFIEWDKNGTNAPLTVSLVQGNIEQKMKWDPAFFNSTVQTYVDLIKPLIGKSDLIILPESAIPDVESRIQPLLQQIQQAGANRGSEVIIGTLHQSSQGLFNSAVVLGNPQQPYVMETTPRYNKAHLVPFGEYVPFGNLLDFLREVFVLPVNLTAGEFIQKPLIAKQQRFTMAICYEIIFGDQVQQNQKASNADYLLTISNDAWFGTSIGPWQHFQMARMRALELGKPLIRSTNTGVTAVVDPFGKVLAQIPQFEATVLNTQINQAKGQTLFSQTGNLLIYGLSLLIFALGLARKSKG</sequence>
<dbReference type="InterPro" id="IPR004563">
    <property type="entry name" value="Apolipo_AcylTrfase"/>
</dbReference>
<feature type="transmembrane region" description="Helical" evidence="9">
    <location>
        <begin position="60"/>
        <end position="81"/>
    </location>
</feature>
<evidence type="ECO:0000256" key="5">
    <source>
        <dbReference type="ARBA" id="ARBA00022692"/>
    </source>
</evidence>
<dbReference type="SUPFAM" id="SSF56317">
    <property type="entry name" value="Carbon-nitrogen hydrolase"/>
    <property type="match status" value="1"/>
</dbReference>
<dbReference type="Proteomes" id="UP000190867">
    <property type="component" value="Unassembled WGS sequence"/>
</dbReference>
<dbReference type="Pfam" id="PF20154">
    <property type="entry name" value="LNT_N"/>
    <property type="match status" value="1"/>
</dbReference>
<dbReference type="GO" id="GO:0016410">
    <property type="term" value="F:N-acyltransferase activity"/>
    <property type="evidence" value="ECO:0007669"/>
    <property type="project" value="UniProtKB-UniRule"/>
</dbReference>
<dbReference type="PANTHER" id="PTHR38686:SF1">
    <property type="entry name" value="APOLIPOPROTEIN N-ACYLTRANSFERASE"/>
    <property type="match status" value="1"/>
</dbReference>
<evidence type="ECO:0000313" key="11">
    <source>
        <dbReference type="EMBL" id="OOS00331.1"/>
    </source>
</evidence>
<evidence type="ECO:0000313" key="12">
    <source>
        <dbReference type="Proteomes" id="UP000190867"/>
    </source>
</evidence>
<evidence type="ECO:0000256" key="3">
    <source>
        <dbReference type="ARBA" id="ARBA00022475"/>
    </source>
</evidence>
<dbReference type="STRING" id="734.B0187_02265"/>
<evidence type="ECO:0000259" key="10">
    <source>
        <dbReference type="PROSITE" id="PS50263"/>
    </source>
</evidence>
<dbReference type="InterPro" id="IPR045378">
    <property type="entry name" value="LNT_N"/>
</dbReference>
<keyword evidence="4 9" id="KW-0808">Transferase</keyword>
<dbReference type="NCBIfam" id="TIGR00546">
    <property type="entry name" value="lnt"/>
    <property type="match status" value="1"/>
</dbReference>
<comment type="subcellular location">
    <subcellularLocation>
        <location evidence="1 9">Cell membrane</location>
        <topology evidence="1 9">Multi-pass membrane protein</topology>
    </subcellularLocation>
</comment>
<evidence type="ECO:0000256" key="4">
    <source>
        <dbReference type="ARBA" id="ARBA00022679"/>
    </source>
</evidence>
<dbReference type="Pfam" id="PF00795">
    <property type="entry name" value="CN_hydrolase"/>
    <property type="match status" value="1"/>
</dbReference>
<evidence type="ECO:0000256" key="8">
    <source>
        <dbReference type="ARBA" id="ARBA00023315"/>
    </source>
</evidence>
<dbReference type="OrthoDB" id="9804277at2"/>
<evidence type="ECO:0000256" key="1">
    <source>
        <dbReference type="ARBA" id="ARBA00004651"/>
    </source>
</evidence>
<dbReference type="UniPathway" id="UPA00666"/>
<comment type="caution">
    <text evidence="11">The sequence shown here is derived from an EMBL/GenBank/DDBJ whole genome shotgun (WGS) entry which is preliminary data.</text>
</comment>
<feature type="transmembrane region" description="Helical" evidence="9">
    <location>
        <begin position="87"/>
        <end position="107"/>
    </location>
</feature>
<dbReference type="HAMAP" id="MF_01148">
    <property type="entry name" value="Lnt"/>
    <property type="match status" value="1"/>
</dbReference>
<feature type="domain" description="CN hydrolase" evidence="10">
    <location>
        <begin position="230"/>
        <end position="475"/>
    </location>
</feature>
<dbReference type="RefSeq" id="WP_078236247.1">
    <property type="nucleotide sequence ID" value="NZ_MUYA01000003.1"/>
</dbReference>
<dbReference type="InterPro" id="IPR036526">
    <property type="entry name" value="C-N_Hydrolase_sf"/>
</dbReference>
<feature type="transmembrane region" description="Helical" evidence="9">
    <location>
        <begin position="481"/>
        <end position="503"/>
    </location>
</feature>
<dbReference type="AlphaFoldDB" id="A0A1T0AV41"/>
<keyword evidence="12" id="KW-1185">Reference proteome</keyword>
<reference evidence="11 12" key="1">
    <citation type="submission" date="2017-02" db="EMBL/GenBank/DDBJ databases">
        <title>Draft genome sequence of Haemophilus paracuniculus CCUG 43573 type strain.</title>
        <authorList>
            <person name="Engstrom-Jakobsson H."/>
            <person name="Salva-Serra F."/>
            <person name="Thorell K."/>
            <person name="Gonzales-Siles L."/>
            <person name="Karlsson R."/>
            <person name="Boulund F."/>
            <person name="Engstrand L."/>
            <person name="Kristiansson E."/>
            <person name="Moore E."/>
        </authorList>
    </citation>
    <scope>NUCLEOTIDE SEQUENCE [LARGE SCALE GENOMIC DNA]</scope>
    <source>
        <strain evidence="11 12">CCUG 43573</strain>
    </source>
</reference>